<dbReference type="OrthoDB" id="9882600at2759"/>
<dbReference type="EMBL" id="KV923898">
    <property type="protein sequence ID" value="PIO41197.1"/>
    <property type="molecule type" value="Genomic_DNA"/>
</dbReference>
<gene>
    <name evidence="2" type="ORF">AB205_0160060</name>
</gene>
<keyword evidence="3" id="KW-1185">Reference proteome</keyword>
<name>A0A2G9SLZ8_AQUCT</name>
<evidence type="ECO:0000313" key="2">
    <source>
        <dbReference type="EMBL" id="PIO41197.1"/>
    </source>
</evidence>
<keyword evidence="1" id="KW-0175">Coiled coil</keyword>
<reference evidence="3" key="1">
    <citation type="journal article" date="2017" name="Nat. Commun.">
        <title>The North American bullfrog draft genome provides insight into hormonal regulation of long noncoding RNA.</title>
        <authorList>
            <person name="Hammond S.A."/>
            <person name="Warren R.L."/>
            <person name="Vandervalk B.P."/>
            <person name="Kucuk E."/>
            <person name="Khan H."/>
            <person name="Gibb E.A."/>
            <person name="Pandoh P."/>
            <person name="Kirk H."/>
            <person name="Zhao Y."/>
            <person name="Jones M."/>
            <person name="Mungall A.J."/>
            <person name="Coope R."/>
            <person name="Pleasance S."/>
            <person name="Moore R.A."/>
            <person name="Holt R.A."/>
            <person name="Round J.M."/>
            <person name="Ohora S."/>
            <person name="Walle B.V."/>
            <person name="Veldhoen N."/>
            <person name="Helbing C.C."/>
            <person name="Birol I."/>
        </authorList>
    </citation>
    <scope>NUCLEOTIDE SEQUENCE [LARGE SCALE GENOMIC DNA]</scope>
</reference>
<feature type="coiled-coil region" evidence="1">
    <location>
        <begin position="102"/>
        <end position="129"/>
    </location>
</feature>
<dbReference type="AlphaFoldDB" id="A0A2G9SLZ8"/>
<protein>
    <submittedName>
        <fullName evidence="2">Uncharacterized protein</fullName>
    </submittedName>
</protein>
<evidence type="ECO:0000256" key="1">
    <source>
        <dbReference type="SAM" id="Coils"/>
    </source>
</evidence>
<accession>A0A2G9SLZ8</accession>
<proteinExistence type="predicted"/>
<evidence type="ECO:0000313" key="3">
    <source>
        <dbReference type="Proteomes" id="UP000228934"/>
    </source>
</evidence>
<dbReference type="Proteomes" id="UP000228934">
    <property type="component" value="Unassembled WGS sequence"/>
</dbReference>
<organism evidence="2 3">
    <name type="scientific">Aquarana catesbeiana</name>
    <name type="common">American bullfrog</name>
    <name type="synonym">Rana catesbeiana</name>
    <dbReference type="NCBI Taxonomy" id="8400"/>
    <lineage>
        <taxon>Eukaryota</taxon>
        <taxon>Metazoa</taxon>
        <taxon>Chordata</taxon>
        <taxon>Craniata</taxon>
        <taxon>Vertebrata</taxon>
        <taxon>Euteleostomi</taxon>
        <taxon>Amphibia</taxon>
        <taxon>Batrachia</taxon>
        <taxon>Anura</taxon>
        <taxon>Neobatrachia</taxon>
        <taxon>Ranoidea</taxon>
        <taxon>Ranidae</taxon>
        <taxon>Aquarana</taxon>
    </lineage>
</organism>
<sequence>MELVYTYVKKYASANYHSCADEPLKNQCNVLLSQCQQHNIRLLGKQLKKKVKKERLANEIAVLLRIKFISEQMEGKWRRLGEDIEEISENLLKIATASSSEMDELRATAGNLSERNSELQEQLQRCSMDCDMKSKLLESLRIKLSEMEELNNSLITIQERLTLCQILGEFNALESPVSLSNKFEALVLKFHLSNEDACSLLKAWLPGPGPIPGGVHGVNDNLADAEVRRKDLQCIVDSRDNGMSDLQQMKFRRGDDPILFCSEYLALYTKVFNCPDLLEDDTSFIYSMANKCYVSYPTRMALRNARSYQNVVNILRDFCQESSDREYGSKAGVSVISRGTGRQREFRRFKWNRHGHRFRKALNHY</sequence>